<dbReference type="InterPro" id="IPR006034">
    <property type="entry name" value="Asparaginase/glutaminase-like"/>
</dbReference>
<dbReference type="PIRSF" id="PIRSF001220">
    <property type="entry name" value="L-ASNase_gatD"/>
    <property type="match status" value="1"/>
</dbReference>
<feature type="active site" evidence="7">
    <location>
        <position position="12"/>
    </location>
</feature>
<evidence type="ECO:0000256" key="5">
    <source>
        <dbReference type="PIRSR" id="PIRSR001220-1"/>
    </source>
</evidence>
<evidence type="ECO:0000313" key="11">
    <source>
        <dbReference type="EMBL" id="HIS47054.1"/>
    </source>
</evidence>
<evidence type="ECO:0000259" key="9">
    <source>
        <dbReference type="Pfam" id="PF00710"/>
    </source>
</evidence>
<dbReference type="PANTHER" id="PTHR11707">
    <property type="entry name" value="L-ASPARAGINASE"/>
    <property type="match status" value="1"/>
</dbReference>
<dbReference type="Gene3D" id="3.40.50.40">
    <property type="match status" value="1"/>
</dbReference>
<dbReference type="PRINTS" id="PR00139">
    <property type="entry name" value="ASNGLNASE"/>
</dbReference>
<dbReference type="PROSITE" id="PS00917">
    <property type="entry name" value="ASN_GLN_ASE_2"/>
    <property type="match status" value="1"/>
</dbReference>
<reference evidence="11" key="1">
    <citation type="submission" date="2020-10" db="EMBL/GenBank/DDBJ databases">
        <authorList>
            <person name="Gilroy R."/>
        </authorList>
    </citation>
    <scope>NUCLEOTIDE SEQUENCE</scope>
    <source>
        <strain evidence="11">CHK178-757</strain>
    </source>
</reference>
<proteinExistence type="inferred from homology"/>
<dbReference type="EMBL" id="DVIT01000022">
    <property type="protein sequence ID" value="HIS47054.1"/>
    <property type="molecule type" value="Genomic_DNA"/>
</dbReference>
<dbReference type="SFLD" id="SFLDS00057">
    <property type="entry name" value="Glutaminase/Asparaginase"/>
    <property type="match status" value="1"/>
</dbReference>
<evidence type="ECO:0000256" key="1">
    <source>
        <dbReference type="ARBA" id="ARBA00010518"/>
    </source>
</evidence>
<comment type="similarity">
    <text evidence="1">Belongs to the asparaginase 1 family.</text>
</comment>
<dbReference type="GO" id="GO:0004067">
    <property type="term" value="F:asparaginase activity"/>
    <property type="evidence" value="ECO:0007669"/>
    <property type="project" value="UniProtKB-UniRule"/>
</dbReference>
<feature type="binding site" evidence="6">
    <location>
        <position position="54"/>
    </location>
    <ligand>
        <name>substrate</name>
    </ligand>
</feature>
<comment type="caution">
    <text evidence="11">The sequence shown here is derived from an EMBL/GenBank/DDBJ whole genome shotgun (WGS) entry which is preliminary data.</text>
</comment>
<evidence type="ECO:0000256" key="7">
    <source>
        <dbReference type="PROSITE-ProRule" id="PRU10099"/>
    </source>
</evidence>
<dbReference type="InterPro" id="IPR027473">
    <property type="entry name" value="L-asparaginase_C"/>
</dbReference>
<dbReference type="SMART" id="SM00870">
    <property type="entry name" value="Asparaginase"/>
    <property type="match status" value="1"/>
</dbReference>
<dbReference type="InterPro" id="IPR037152">
    <property type="entry name" value="L-asparaginase_N_sf"/>
</dbReference>
<feature type="domain" description="Asparaginase/glutaminase C-terminal" evidence="10">
    <location>
        <begin position="203"/>
        <end position="320"/>
    </location>
</feature>
<comment type="catalytic activity">
    <reaction evidence="4">
        <text>L-asparagine + H2O = L-aspartate + NH4(+)</text>
        <dbReference type="Rhea" id="RHEA:21016"/>
        <dbReference type="ChEBI" id="CHEBI:15377"/>
        <dbReference type="ChEBI" id="CHEBI:28938"/>
        <dbReference type="ChEBI" id="CHEBI:29991"/>
        <dbReference type="ChEBI" id="CHEBI:58048"/>
        <dbReference type="EC" id="3.5.1.1"/>
    </reaction>
</comment>
<dbReference type="PIRSF" id="PIRSF500176">
    <property type="entry name" value="L_ASNase"/>
    <property type="match status" value="1"/>
</dbReference>
<dbReference type="SUPFAM" id="SSF53774">
    <property type="entry name" value="Glutaminase/Asparaginase"/>
    <property type="match status" value="1"/>
</dbReference>
<protein>
    <recommendedName>
        <fullName evidence="2">asparaginase</fullName>
        <ecNumber evidence="2">3.5.1.1</ecNumber>
    </recommendedName>
</protein>
<evidence type="ECO:0000256" key="8">
    <source>
        <dbReference type="PROSITE-ProRule" id="PRU10100"/>
    </source>
</evidence>
<dbReference type="PANTHER" id="PTHR11707:SF28">
    <property type="entry name" value="60 KDA LYSOPHOSPHOLIPASE"/>
    <property type="match status" value="1"/>
</dbReference>
<feature type="binding site" evidence="6">
    <location>
        <begin position="85"/>
        <end position="86"/>
    </location>
    <ligand>
        <name>substrate</name>
    </ligand>
</feature>
<evidence type="ECO:0000256" key="3">
    <source>
        <dbReference type="ARBA" id="ARBA00022801"/>
    </source>
</evidence>
<accession>A0A9D1JQS9</accession>
<dbReference type="NCBIfam" id="TIGR00519">
    <property type="entry name" value="asnASE_I"/>
    <property type="match status" value="1"/>
</dbReference>
<evidence type="ECO:0000256" key="6">
    <source>
        <dbReference type="PIRSR" id="PIRSR001220-2"/>
    </source>
</evidence>
<dbReference type="Gene3D" id="3.40.50.1170">
    <property type="entry name" value="L-asparaginase, N-terminal domain"/>
    <property type="match status" value="1"/>
</dbReference>
<dbReference type="InterPro" id="IPR041725">
    <property type="entry name" value="L-asparaginase_I"/>
</dbReference>
<feature type="domain" description="L-asparaginase N-terminal" evidence="9">
    <location>
        <begin position="3"/>
        <end position="182"/>
    </location>
</feature>
<dbReference type="PROSITE" id="PS51732">
    <property type="entry name" value="ASN_GLN_ASE_3"/>
    <property type="match status" value="1"/>
</dbReference>
<evidence type="ECO:0000259" key="10">
    <source>
        <dbReference type="Pfam" id="PF17763"/>
    </source>
</evidence>
<dbReference type="InterPro" id="IPR027475">
    <property type="entry name" value="Asparaginase/glutaminase_AS2"/>
</dbReference>
<keyword evidence="3" id="KW-0378">Hydrolase</keyword>
<evidence type="ECO:0000256" key="4">
    <source>
        <dbReference type="ARBA" id="ARBA00049366"/>
    </source>
</evidence>
<dbReference type="GO" id="GO:0006520">
    <property type="term" value="P:amino acid metabolic process"/>
    <property type="evidence" value="ECO:0007669"/>
    <property type="project" value="InterPro"/>
</dbReference>
<dbReference type="InterPro" id="IPR040919">
    <property type="entry name" value="Asparaginase_C"/>
</dbReference>
<dbReference type="Pfam" id="PF00710">
    <property type="entry name" value="Asparaginase"/>
    <property type="match status" value="1"/>
</dbReference>
<dbReference type="Pfam" id="PF17763">
    <property type="entry name" value="Asparaginase_C"/>
    <property type="match status" value="1"/>
</dbReference>
<dbReference type="CDD" id="cd08963">
    <property type="entry name" value="L-asparaginase_I"/>
    <property type="match status" value="1"/>
</dbReference>
<gene>
    <name evidence="11" type="ORF">IAB46_05750</name>
</gene>
<dbReference type="InterPro" id="IPR006033">
    <property type="entry name" value="AsnA_fam"/>
</dbReference>
<feature type="active site" description="O-isoaspartyl threonine intermediate" evidence="5">
    <location>
        <position position="12"/>
    </location>
</feature>
<dbReference type="AlphaFoldDB" id="A0A9D1JQS9"/>
<dbReference type="EC" id="3.5.1.1" evidence="2"/>
<dbReference type="InterPro" id="IPR036152">
    <property type="entry name" value="Asp/glu_Ase-like_sf"/>
</dbReference>
<dbReference type="PROSITE" id="PS00144">
    <property type="entry name" value="ASN_GLN_ASE_1"/>
    <property type="match status" value="1"/>
</dbReference>
<evidence type="ECO:0000313" key="12">
    <source>
        <dbReference type="Proteomes" id="UP000823927"/>
    </source>
</evidence>
<name>A0A9D1JQS9_9FIRM</name>
<dbReference type="FunFam" id="3.40.50.1170:FF:000001">
    <property type="entry name" value="L-asparaginase 2"/>
    <property type="match status" value="1"/>
</dbReference>
<dbReference type="Proteomes" id="UP000823927">
    <property type="component" value="Unassembled WGS sequence"/>
</dbReference>
<dbReference type="InterPro" id="IPR020827">
    <property type="entry name" value="Asparaginase/glutaminase_AS1"/>
</dbReference>
<feature type="active site" evidence="8">
    <location>
        <position position="85"/>
    </location>
</feature>
<dbReference type="InterPro" id="IPR027474">
    <property type="entry name" value="L-asparaginase_N"/>
</dbReference>
<sequence length="331" mass="37121">MKNILLIATGGTIASRGTDSGLTPQLRSREILEYVPSVASLCHVSHIQLFNLDSTNILPVHWEAMVKTIQENYDKYDGFVILHGTDTMAYTSAALSYMIQNSPKPVVLTGAQRPIDKEITDAKMNLYDSILYACDDASHDVVIVFQGQVIAGTRARKIRSKSFNAFSSINFPDVAVIRNSRVIRYLDWKPSGELKFYTKLDPRVFTLKLIPGMDAGVIRYLMPHYDALIIESFGVGGIPCYEGDTYMKAIEDWVGAGKLLVMTTQVPNEGSDMIIYNVGSRIKERFDLLEAYDMTPEATVTKLMWLLGTYSDYESIKKGFYTQINSDIMPM</sequence>
<organism evidence="11 12">
    <name type="scientific">Candidatus Scybalocola faecigallinarum</name>
    <dbReference type="NCBI Taxonomy" id="2840941"/>
    <lineage>
        <taxon>Bacteria</taxon>
        <taxon>Bacillati</taxon>
        <taxon>Bacillota</taxon>
        <taxon>Clostridia</taxon>
        <taxon>Lachnospirales</taxon>
        <taxon>Lachnospiraceae</taxon>
        <taxon>Lachnospiraceae incertae sedis</taxon>
        <taxon>Candidatus Scybalocola (ex Gilroy et al. 2021)</taxon>
    </lineage>
</organism>
<evidence type="ECO:0000256" key="2">
    <source>
        <dbReference type="ARBA" id="ARBA00012920"/>
    </source>
</evidence>
<reference evidence="11" key="2">
    <citation type="journal article" date="2021" name="PeerJ">
        <title>Extensive microbial diversity within the chicken gut microbiome revealed by metagenomics and culture.</title>
        <authorList>
            <person name="Gilroy R."/>
            <person name="Ravi A."/>
            <person name="Getino M."/>
            <person name="Pursley I."/>
            <person name="Horton D.L."/>
            <person name="Alikhan N.F."/>
            <person name="Baker D."/>
            <person name="Gharbi K."/>
            <person name="Hall N."/>
            <person name="Watson M."/>
            <person name="Adriaenssens E.M."/>
            <person name="Foster-Nyarko E."/>
            <person name="Jarju S."/>
            <person name="Secka A."/>
            <person name="Antonio M."/>
            <person name="Oren A."/>
            <person name="Chaudhuri R.R."/>
            <person name="La Ragione R."/>
            <person name="Hildebrand F."/>
            <person name="Pallen M.J."/>
        </authorList>
    </citation>
    <scope>NUCLEOTIDE SEQUENCE</scope>
    <source>
        <strain evidence="11">CHK178-757</strain>
    </source>
</reference>